<dbReference type="Pfam" id="PF00651">
    <property type="entry name" value="BTB"/>
    <property type="match status" value="1"/>
</dbReference>
<dbReference type="Proteomes" id="UP000824782">
    <property type="component" value="Unassembled WGS sequence"/>
</dbReference>
<accession>A0AAV6YFV7</accession>
<organism evidence="2 3">
    <name type="scientific">Engystomops pustulosus</name>
    <name type="common">Tungara frog</name>
    <name type="synonym">Physalaemus pustulosus</name>
    <dbReference type="NCBI Taxonomy" id="76066"/>
    <lineage>
        <taxon>Eukaryota</taxon>
        <taxon>Metazoa</taxon>
        <taxon>Chordata</taxon>
        <taxon>Craniata</taxon>
        <taxon>Vertebrata</taxon>
        <taxon>Euteleostomi</taxon>
        <taxon>Amphibia</taxon>
        <taxon>Batrachia</taxon>
        <taxon>Anura</taxon>
        <taxon>Neobatrachia</taxon>
        <taxon>Hyloidea</taxon>
        <taxon>Leptodactylidae</taxon>
        <taxon>Leiuperinae</taxon>
        <taxon>Engystomops</taxon>
    </lineage>
</organism>
<reference evidence="2" key="1">
    <citation type="thesis" date="2020" institute="ProQuest LLC" country="789 East Eisenhower Parkway, Ann Arbor, MI, USA">
        <title>Comparative Genomics and Chromosome Evolution.</title>
        <authorList>
            <person name="Mudd A.B."/>
        </authorList>
    </citation>
    <scope>NUCLEOTIDE SEQUENCE</scope>
    <source>
        <strain evidence="2">237g6f4</strain>
        <tissue evidence="2">Blood</tissue>
    </source>
</reference>
<dbReference type="PANTHER" id="PTHR46071">
    <property type="entry name" value="ANKYRIN REPEAT AND BTB/POZ DOMAIN-CONTAINING"/>
    <property type="match status" value="1"/>
</dbReference>
<protein>
    <recommendedName>
        <fullName evidence="1">BTB domain-containing protein</fullName>
    </recommendedName>
</protein>
<name>A0AAV6YFV7_ENGPU</name>
<proteinExistence type="predicted"/>
<evidence type="ECO:0000259" key="1">
    <source>
        <dbReference type="PROSITE" id="PS50097"/>
    </source>
</evidence>
<dbReference type="InterPro" id="IPR000210">
    <property type="entry name" value="BTB/POZ_dom"/>
</dbReference>
<dbReference type="PROSITE" id="PS50097">
    <property type="entry name" value="BTB"/>
    <property type="match status" value="1"/>
</dbReference>
<dbReference type="SUPFAM" id="SSF54695">
    <property type="entry name" value="POZ domain"/>
    <property type="match status" value="1"/>
</dbReference>
<keyword evidence="3" id="KW-1185">Reference proteome</keyword>
<dbReference type="Gene3D" id="3.30.710.10">
    <property type="entry name" value="Potassium Channel Kv1.1, Chain A"/>
    <property type="match status" value="1"/>
</dbReference>
<dbReference type="AlphaFoldDB" id="A0AAV6YFV7"/>
<evidence type="ECO:0000313" key="3">
    <source>
        <dbReference type="Proteomes" id="UP000824782"/>
    </source>
</evidence>
<comment type="caution">
    <text evidence="2">The sequence shown here is derived from an EMBL/GenBank/DDBJ whole genome shotgun (WGS) entry which is preliminary data.</text>
</comment>
<dbReference type="EMBL" id="WNYA01103031">
    <property type="protein sequence ID" value="KAG8534505.1"/>
    <property type="molecule type" value="Genomic_DNA"/>
</dbReference>
<dbReference type="InterPro" id="IPR052089">
    <property type="entry name" value="Ankyrin-BTB/POZ_domain"/>
</dbReference>
<dbReference type="InterPro" id="IPR011333">
    <property type="entry name" value="SKP1/BTB/POZ_sf"/>
</dbReference>
<sequence>MLCFLGQSDSVAQLVASIFARCYGDSPVPTIPEIQKTLPARLDPHFLNNKEMSDVTFLVEGKVFYAHKVLLVTASTR</sequence>
<feature type="domain" description="BTB" evidence="1">
    <location>
        <begin position="53"/>
        <end position="77"/>
    </location>
</feature>
<dbReference type="PANTHER" id="PTHR46071:SF3">
    <property type="entry name" value="ANKYRIN REPEAT AND BTB_POZ DOMAIN-CONTAINING PROTEIN 2"/>
    <property type="match status" value="1"/>
</dbReference>
<evidence type="ECO:0000313" key="2">
    <source>
        <dbReference type="EMBL" id="KAG8534505.1"/>
    </source>
</evidence>
<gene>
    <name evidence="2" type="ORF">GDO81_019323</name>
</gene>